<proteinExistence type="predicted"/>
<dbReference type="SMART" id="SM00857">
    <property type="entry name" value="Resolvase"/>
    <property type="match status" value="1"/>
</dbReference>
<name>A0A644WP91_9ZZZZ</name>
<dbReference type="InterPro" id="IPR025827">
    <property type="entry name" value="Zn_ribbon_recom_dom"/>
</dbReference>
<dbReference type="SUPFAM" id="SSF53041">
    <property type="entry name" value="Resolvase-like"/>
    <property type="match status" value="1"/>
</dbReference>
<evidence type="ECO:0000259" key="2">
    <source>
        <dbReference type="PROSITE" id="PS51736"/>
    </source>
</evidence>
<dbReference type="InterPro" id="IPR038109">
    <property type="entry name" value="DNA_bind_recomb_sf"/>
</dbReference>
<dbReference type="CDD" id="cd00338">
    <property type="entry name" value="Ser_Recombinase"/>
    <property type="match status" value="1"/>
</dbReference>
<dbReference type="PANTHER" id="PTHR30461">
    <property type="entry name" value="DNA-INVERTASE FROM LAMBDOID PROPHAGE"/>
    <property type="match status" value="1"/>
</dbReference>
<protein>
    <submittedName>
        <fullName evidence="4">Uncharacterized protein</fullName>
    </submittedName>
</protein>
<dbReference type="Pfam" id="PF07508">
    <property type="entry name" value="Recombinase"/>
    <property type="match status" value="1"/>
</dbReference>
<sequence>MNSPEREIIVIPPTKSSTSRGSANQRLRVASYSRVSTDFEEQLTSFHTQKTYYTDLIMRTPEWELAGTYADEGLSGASAEKRPDFMRMIRHCKRGKIDLIITKSISRFARNTLDSIGYVRKLKAMGVGVLFEKENINTLEENSEVVLTILASLAQEELNSLSCNVKMGKRMAMQEGKVVFQYKRMYAYQKGTDNQPEIIPEQGEIVRRIFTGYLAGQSEGGIAKMLTDEGVTSPQRNKEWQSATVRNILKNERYCGDVILQKTYITDPISKKVRQNNGELPKVFIKNNHVPIVSREIYERAQQERARRGSKRKVSKASITEQGKYNSMYALSEILACGECGSVYKRVIWTKRSGEKQFVWRCCSRLDYGTKYCKDSVTVDEDSLHDAIMQAIAATRSSRHEMIPVLTAHLQRTMREQANNTVDVDQIEARIAELKTATMELVAESIGNNTVGQNEARLKAMSDEIKALHDTLVEFKETNGTEATIRCRVGEMTEILDSEPEGIEAYNDRLVRQLIQTIKVMGEDKLLIVFKCGLEYEQPISLKVRKLNRAS</sequence>
<dbReference type="GO" id="GO:0000150">
    <property type="term" value="F:DNA strand exchange activity"/>
    <property type="evidence" value="ECO:0007669"/>
    <property type="project" value="InterPro"/>
</dbReference>
<dbReference type="Pfam" id="PF13408">
    <property type="entry name" value="Zn_ribbon_recom"/>
    <property type="match status" value="1"/>
</dbReference>
<evidence type="ECO:0000313" key="4">
    <source>
        <dbReference type="EMBL" id="MPM05572.1"/>
    </source>
</evidence>
<dbReference type="Gene3D" id="3.90.1750.20">
    <property type="entry name" value="Putative Large Serine Recombinase, Chain B, Domain 2"/>
    <property type="match status" value="1"/>
</dbReference>
<dbReference type="InterPro" id="IPR011109">
    <property type="entry name" value="DNA_bind_recombinase_dom"/>
</dbReference>
<feature type="domain" description="Recombinase" evidence="3">
    <location>
        <begin position="185"/>
        <end position="311"/>
    </location>
</feature>
<gene>
    <name evidence="4" type="ORF">SDC9_51862</name>
</gene>
<feature type="coiled-coil region" evidence="1">
    <location>
        <begin position="424"/>
        <end position="478"/>
    </location>
</feature>
<dbReference type="GO" id="GO:0003677">
    <property type="term" value="F:DNA binding"/>
    <property type="evidence" value="ECO:0007669"/>
    <property type="project" value="InterPro"/>
</dbReference>
<dbReference type="PANTHER" id="PTHR30461:SF23">
    <property type="entry name" value="DNA RECOMBINASE-RELATED"/>
    <property type="match status" value="1"/>
</dbReference>
<dbReference type="PROSITE" id="PS51736">
    <property type="entry name" value="RECOMBINASES_3"/>
    <property type="match status" value="1"/>
</dbReference>
<dbReference type="AlphaFoldDB" id="A0A644WP91"/>
<evidence type="ECO:0000259" key="3">
    <source>
        <dbReference type="PROSITE" id="PS51737"/>
    </source>
</evidence>
<dbReference type="InterPro" id="IPR006119">
    <property type="entry name" value="Resolv_N"/>
</dbReference>
<dbReference type="InterPro" id="IPR050639">
    <property type="entry name" value="SSR_resolvase"/>
</dbReference>
<dbReference type="PROSITE" id="PS51737">
    <property type="entry name" value="RECOMBINASE_DNA_BIND"/>
    <property type="match status" value="1"/>
</dbReference>
<feature type="domain" description="Resolvase/invertase-type recombinase catalytic" evidence="2">
    <location>
        <begin position="28"/>
        <end position="176"/>
    </location>
</feature>
<dbReference type="Pfam" id="PF00239">
    <property type="entry name" value="Resolvase"/>
    <property type="match status" value="1"/>
</dbReference>
<comment type="caution">
    <text evidence="4">The sequence shown here is derived from an EMBL/GenBank/DDBJ whole genome shotgun (WGS) entry which is preliminary data.</text>
</comment>
<dbReference type="Gene3D" id="3.40.50.1390">
    <property type="entry name" value="Resolvase, N-terminal catalytic domain"/>
    <property type="match status" value="1"/>
</dbReference>
<dbReference type="InterPro" id="IPR036162">
    <property type="entry name" value="Resolvase-like_N_sf"/>
</dbReference>
<organism evidence="4">
    <name type="scientific">bioreactor metagenome</name>
    <dbReference type="NCBI Taxonomy" id="1076179"/>
    <lineage>
        <taxon>unclassified sequences</taxon>
        <taxon>metagenomes</taxon>
        <taxon>ecological metagenomes</taxon>
    </lineage>
</organism>
<dbReference type="EMBL" id="VSSQ01001145">
    <property type="protein sequence ID" value="MPM05572.1"/>
    <property type="molecule type" value="Genomic_DNA"/>
</dbReference>
<evidence type="ECO:0000256" key="1">
    <source>
        <dbReference type="SAM" id="Coils"/>
    </source>
</evidence>
<keyword evidence="1" id="KW-0175">Coiled coil</keyword>
<reference evidence="4" key="1">
    <citation type="submission" date="2019-08" db="EMBL/GenBank/DDBJ databases">
        <authorList>
            <person name="Kucharzyk K."/>
            <person name="Murdoch R.W."/>
            <person name="Higgins S."/>
            <person name="Loffler F."/>
        </authorList>
    </citation>
    <scope>NUCLEOTIDE SEQUENCE</scope>
</reference>
<accession>A0A644WP91</accession>